<dbReference type="Proteomes" id="UP001596084">
    <property type="component" value="Unassembled WGS sequence"/>
</dbReference>
<dbReference type="Pfam" id="PF00392">
    <property type="entry name" value="GntR"/>
    <property type="match status" value="1"/>
</dbReference>
<dbReference type="PANTHER" id="PTHR43537:SF53">
    <property type="entry name" value="HTH-TYPE TRANSCRIPTIONAL REPRESSOR NANR"/>
    <property type="match status" value="1"/>
</dbReference>
<gene>
    <name evidence="6" type="ORF">ACFPP7_13210</name>
</gene>
<dbReference type="RefSeq" id="WP_068834361.1">
    <property type="nucleotide sequence ID" value="NZ_JBHSMX010000020.1"/>
</dbReference>
<dbReference type="PANTHER" id="PTHR43537">
    <property type="entry name" value="TRANSCRIPTIONAL REGULATOR, GNTR FAMILY"/>
    <property type="match status" value="1"/>
</dbReference>
<dbReference type="InterPro" id="IPR008920">
    <property type="entry name" value="TF_FadR/GntR_C"/>
</dbReference>
<dbReference type="SUPFAM" id="SSF46785">
    <property type="entry name" value="Winged helix' DNA-binding domain"/>
    <property type="match status" value="1"/>
</dbReference>
<feature type="region of interest" description="Disordered" evidence="4">
    <location>
        <begin position="1"/>
        <end position="23"/>
    </location>
</feature>
<sequence length="246" mass="27424">MASPRTPITANHERETHSEASQAELAEENRVRHAIVEAVLSHRLPPGTRLVETRLCEAFGVNRTLLRRVFVRLAGDKVIELQHNKGAIIAQPGPEEMRQVFEARRLIENGIIRELGKKATPESLAAVRELITQEHAAYKAGEWSKWVRLSGEYHLQVARLLGNTELEDILRSLIARTTLMIALYDSVGSNVCSFDEHNEILKALENGDGEQACTLMGAHLHGAEVKLQRDHSAPEIDLVALFSQPL</sequence>
<dbReference type="InterPro" id="IPR011711">
    <property type="entry name" value="GntR_C"/>
</dbReference>
<keyword evidence="2" id="KW-0238">DNA-binding</keyword>
<accession>A0ABW0QD71</accession>
<evidence type="ECO:0000256" key="2">
    <source>
        <dbReference type="ARBA" id="ARBA00023125"/>
    </source>
</evidence>
<comment type="caution">
    <text evidence="6">The sequence shown here is derived from an EMBL/GenBank/DDBJ whole genome shotgun (WGS) entry which is preliminary data.</text>
</comment>
<keyword evidence="3" id="KW-0804">Transcription</keyword>
<evidence type="ECO:0000256" key="1">
    <source>
        <dbReference type="ARBA" id="ARBA00023015"/>
    </source>
</evidence>
<dbReference type="SUPFAM" id="SSF48008">
    <property type="entry name" value="GntR ligand-binding domain-like"/>
    <property type="match status" value="1"/>
</dbReference>
<proteinExistence type="predicted"/>
<evidence type="ECO:0000256" key="3">
    <source>
        <dbReference type="ARBA" id="ARBA00023163"/>
    </source>
</evidence>
<dbReference type="InterPro" id="IPR036388">
    <property type="entry name" value="WH-like_DNA-bd_sf"/>
</dbReference>
<protein>
    <submittedName>
        <fullName evidence="6">GntR family transcriptional regulator</fullName>
    </submittedName>
</protein>
<dbReference type="Gene3D" id="1.20.120.530">
    <property type="entry name" value="GntR ligand-binding domain-like"/>
    <property type="match status" value="1"/>
</dbReference>
<dbReference type="SMART" id="SM00345">
    <property type="entry name" value="HTH_GNTR"/>
    <property type="match status" value="1"/>
</dbReference>
<name>A0ABW0QD71_9BURK</name>
<dbReference type="SMART" id="SM00895">
    <property type="entry name" value="FCD"/>
    <property type="match status" value="1"/>
</dbReference>
<reference evidence="7" key="1">
    <citation type="journal article" date="2019" name="Int. J. Syst. Evol. Microbiol.">
        <title>The Global Catalogue of Microorganisms (GCM) 10K type strain sequencing project: providing services to taxonomists for standard genome sequencing and annotation.</title>
        <authorList>
            <consortium name="The Broad Institute Genomics Platform"/>
            <consortium name="The Broad Institute Genome Sequencing Center for Infectious Disease"/>
            <person name="Wu L."/>
            <person name="Ma J."/>
        </authorList>
    </citation>
    <scope>NUCLEOTIDE SEQUENCE [LARGE SCALE GENOMIC DNA]</scope>
    <source>
        <strain evidence="7">CGMCC 4.7277</strain>
    </source>
</reference>
<dbReference type="EMBL" id="JBHSMX010000020">
    <property type="protein sequence ID" value="MFC5521862.1"/>
    <property type="molecule type" value="Genomic_DNA"/>
</dbReference>
<evidence type="ECO:0000313" key="7">
    <source>
        <dbReference type="Proteomes" id="UP001596084"/>
    </source>
</evidence>
<feature type="domain" description="HTH gntR-type" evidence="5">
    <location>
        <begin position="25"/>
        <end position="92"/>
    </location>
</feature>
<dbReference type="Pfam" id="PF07729">
    <property type="entry name" value="FCD"/>
    <property type="match status" value="1"/>
</dbReference>
<dbReference type="InterPro" id="IPR036390">
    <property type="entry name" value="WH_DNA-bd_sf"/>
</dbReference>
<organism evidence="6 7">
    <name type="scientific">Polaromonas jejuensis</name>
    <dbReference type="NCBI Taxonomy" id="457502"/>
    <lineage>
        <taxon>Bacteria</taxon>
        <taxon>Pseudomonadati</taxon>
        <taxon>Pseudomonadota</taxon>
        <taxon>Betaproteobacteria</taxon>
        <taxon>Burkholderiales</taxon>
        <taxon>Comamonadaceae</taxon>
        <taxon>Polaromonas</taxon>
    </lineage>
</organism>
<evidence type="ECO:0000313" key="6">
    <source>
        <dbReference type="EMBL" id="MFC5521862.1"/>
    </source>
</evidence>
<dbReference type="PROSITE" id="PS50949">
    <property type="entry name" value="HTH_GNTR"/>
    <property type="match status" value="1"/>
</dbReference>
<evidence type="ECO:0000256" key="4">
    <source>
        <dbReference type="SAM" id="MobiDB-lite"/>
    </source>
</evidence>
<dbReference type="InterPro" id="IPR000524">
    <property type="entry name" value="Tscrpt_reg_HTH_GntR"/>
</dbReference>
<dbReference type="Gene3D" id="1.10.10.10">
    <property type="entry name" value="Winged helix-like DNA-binding domain superfamily/Winged helix DNA-binding domain"/>
    <property type="match status" value="1"/>
</dbReference>
<evidence type="ECO:0000259" key="5">
    <source>
        <dbReference type="PROSITE" id="PS50949"/>
    </source>
</evidence>
<keyword evidence="7" id="KW-1185">Reference proteome</keyword>
<keyword evidence="1" id="KW-0805">Transcription regulation</keyword>